<keyword evidence="2" id="KW-0732">Signal</keyword>
<dbReference type="Gene3D" id="3.60.20.10">
    <property type="entry name" value="Glutamine Phosphoribosylpyrophosphate, subunit 1, domain 1"/>
    <property type="match status" value="1"/>
</dbReference>
<evidence type="ECO:0000256" key="1">
    <source>
        <dbReference type="PROSITE-ProRule" id="PRU00339"/>
    </source>
</evidence>
<dbReference type="InterPro" id="IPR011990">
    <property type="entry name" value="TPR-like_helical_dom_sf"/>
</dbReference>
<organism evidence="3 4">
    <name type="scientific">candidate division TA06 bacterium 34_109</name>
    <dbReference type="NCBI Taxonomy" id="1635277"/>
    <lineage>
        <taxon>Bacteria</taxon>
        <taxon>Bacteria division TA06</taxon>
    </lineage>
</organism>
<feature type="repeat" description="TPR" evidence="1">
    <location>
        <begin position="308"/>
        <end position="341"/>
    </location>
</feature>
<dbReference type="InterPro" id="IPR010430">
    <property type="entry name" value="DUF1028"/>
</dbReference>
<dbReference type="SUPFAM" id="SSF48452">
    <property type="entry name" value="TPR-like"/>
    <property type="match status" value="1"/>
</dbReference>
<reference evidence="4" key="1">
    <citation type="journal article" date="2015" name="MBio">
        <title>Genome-Resolved Metagenomic Analysis Reveals Roles for Candidate Phyla and Other Microbial Community Members in Biogeochemical Transformations in Oil Reservoirs.</title>
        <authorList>
            <person name="Hu P."/>
            <person name="Tom L."/>
            <person name="Singh A."/>
            <person name="Thomas B.C."/>
            <person name="Baker B.J."/>
            <person name="Piceno Y.M."/>
            <person name="Andersen G.L."/>
            <person name="Banfield J.F."/>
        </authorList>
    </citation>
    <scope>NUCLEOTIDE SEQUENCE [LARGE SCALE GENOMIC DNA]</scope>
</reference>
<dbReference type="InterPro" id="IPR019734">
    <property type="entry name" value="TPR_rpt"/>
</dbReference>
<name>A0A124G0B8_UNCT6</name>
<dbReference type="InterPro" id="IPR029055">
    <property type="entry name" value="Ntn_hydrolases_N"/>
</dbReference>
<keyword evidence="1" id="KW-0802">TPR repeat</keyword>
<accession>A0A124G0B8</accession>
<dbReference type="PROSITE" id="PS50293">
    <property type="entry name" value="TPR_REGION"/>
    <property type="match status" value="1"/>
</dbReference>
<dbReference type="Proteomes" id="UP000053467">
    <property type="component" value="Unassembled WGS sequence"/>
</dbReference>
<evidence type="ECO:0000313" key="3">
    <source>
        <dbReference type="EMBL" id="KUK87007.1"/>
    </source>
</evidence>
<evidence type="ECO:0000256" key="2">
    <source>
        <dbReference type="SAM" id="SignalP"/>
    </source>
</evidence>
<dbReference type="PANTHER" id="PTHR39328:SF1">
    <property type="entry name" value="BLL2871 PROTEIN"/>
    <property type="match status" value="1"/>
</dbReference>
<gene>
    <name evidence="3" type="ORF">XE03_1096</name>
</gene>
<proteinExistence type="predicted"/>
<dbReference type="EMBL" id="LGGX01000009">
    <property type="protein sequence ID" value="KUK87007.1"/>
    <property type="molecule type" value="Genomic_DNA"/>
</dbReference>
<dbReference type="SMART" id="SM00028">
    <property type="entry name" value="TPR"/>
    <property type="match status" value="3"/>
</dbReference>
<dbReference type="Gene3D" id="1.25.40.10">
    <property type="entry name" value="Tetratricopeptide repeat domain"/>
    <property type="match status" value="1"/>
</dbReference>
<dbReference type="Pfam" id="PF13181">
    <property type="entry name" value="TPR_8"/>
    <property type="match status" value="1"/>
</dbReference>
<feature type="signal peptide" evidence="2">
    <location>
        <begin position="1"/>
        <end position="20"/>
    </location>
</feature>
<dbReference type="PATRIC" id="fig|1635277.3.peg.1342"/>
<comment type="caution">
    <text evidence="3">The sequence shown here is derived from an EMBL/GenBank/DDBJ whole genome shotgun (WGS) entry which is preliminary data.</text>
</comment>
<evidence type="ECO:0000313" key="4">
    <source>
        <dbReference type="Proteomes" id="UP000053467"/>
    </source>
</evidence>
<dbReference type="SUPFAM" id="SSF56235">
    <property type="entry name" value="N-terminal nucleophile aminohydrolases (Ntn hydrolases)"/>
    <property type="match status" value="1"/>
</dbReference>
<dbReference type="Pfam" id="PF06267">
    <property type="entry name" value="DUF1028"/>
    <property type="match status" value="1"/>
</dbReference>
<protein>
    <submittedName>
        <fullName evidence="3">Uncharacterized protein</fullName>
    </submittedName>
</protein>
<feature type="chain" id="PRO_5007171897" evidence="2">
    <location>
        <begin position="21"/>
        <end position="355"/>
    </location>
</feature>
<dbReference type="PANTHER" id="PTHR39328">
    <property type="entry name" value="BLL2871 PROTEIN"/>
    <property type="match status" value="1"/>
</dbReference>
<dbReference type="AlphaFoldDB" id="A0A124G0B8"/>
<sequence>MKKIFFFLNLIIFCSFSLSAFDGRQNIATFSIVAYDTLMEEWGVAVQSKFFAVGAVVPQAKAGVGAIATQAWGNTTFKEKAIQLFSEGYNAKEVVERLIKDDPDFEYRQIGVVDKDGNSYSFTGKNCSPYAGHIVGKNYAVQGNILYSEEVLKNMALAFETTKGPLGIKLIEALKAGQKAGGDKRGMQSAALLVVSKNGGYSGFDDRIIDLRVDDDEKPIEELERLYYINEETFLISSYIRIAVDAIKENKNKKAEEAFNRVETILNKYDQSADMYNSVAWEMAINNYKLEKALKYAKKAIDLKKDDANIWDTLGEIYYRMKNIKKAIESEKKAVELAPDEKLFKEKLEEWQKKK</sequence>
<dbReference type="PROSITE" id="PS50005">
    <property type="entry name" value="TPR"/>
    <property type="match status" value="1"/>
</dbReference>